<dbReference type="RefSeq" id="WP_260974579.1">
    <property type="nucleotide sequence ID" value="NZ_JAOANI010000004.1"/>
</dbReference>
<dbReference type="PANTHER" id="PTHR33337:SF40">
    <property type="entry name" value="CENP-V_GFA DOMAIN-CONTAINING PROTEIN-RELATED"/>
    <property type="match status" value="1"/>
</dbReference>
<keyword evidence="3" id="KW-0862">Zinc</keyword>
<comment type="similarity">
    <text evidence="1">Belongs to the Gfa family.</text>
</comment>
<feature type="domain" description="CENP-V/GFA" evidence="5">
    <location>
        <begin position="2"/>
        <end position="118"/>
    </location>
</feature>
<dbReference type="EMBL" id="JAOANI010000004">
    <property type="protein sequence ID" value="MCT7357642.1"/>
    <property type="molecule type" value="Genomic_DNA"/>
</dbReference>
<dbReference type="SUPFAM" id="SSF51316">
    <property type="entry name" value="Mss4-like"/>
    <property type="match status" value="1"/>
</dbReference>
<reference evidence="6" key="1">
    <citation type="journal article" date="2022" name="Front. Microbiol.">
        <title>Genome-based taxonomic rearrangement of Oceanobacter-related bacteria including the description of Thalassolituus hydrocarbonoclasticus sp. nov. and Thalassolituus pacificus sp. nov. and emended description of the genus Thalassolituus.</title>
        <authorList>
            <person name="Dong C."/>
            <person name="Wei L."/>
            <person name="Wang J."/>
            <person name="Lai Q."/>
            <person name="Huang Z."/>
            <person name="Shao Z."/>
        </authorList>
    </citation>
    <scope>NUCLEOTIDE SEQUENCE</scope>
    <source>
        <strain evidence="6">59MF3M-4</strain>
    </source>
</reference>
<name>A0A9X2WDF2_9GAMM</name>
<evidence type="ECO:0000256" key="3">
    <source>
        <dbReference type="ARBA" id="ARBA00022833"/>
    </source>
</evidence>
<dbReference type="GO" id="GO:0016846">
    <property type="term" value="F:carbon-sulfur lyase activity"/>
    <property type="evidence" value="ECO:0007669"/>
    <property type="project" value="InterPro"/>
</dbReference>
<gene>
    <name evidence="6" type="ORF">NYR02_01215</name>
</gene>
<evidence type="ECO:0000259" key="5">
    <source>
        <dbReference type="PROSITE" id="PS51891"/>
    </source>
</evidence>
<keyword evidence="2" id="KW-0479">Metal-binding</keyword>
<protein>
    <submittedName>
        <fullName evidence="6">GFA family protein</fullName>
    </submittedName>
</protein>
<reference evidence="6" key="2">
    <citation type="submission" date="2022-08" db="EMBL/GenBank/DDBJ databases">
        <authorList>
            <person name="Dong C."/>
        </authorList>
    </citation>
    <scope>NUCLEOTIDE SEQUENCE</scope>
    <source>
        <strain evidence="6">59MF3M-4</strain>
    </source>
</reference>
<dbReference type="InterPro" id="IPR011057">
    <property type="entry name" value="Mss4-like_sf"/>
</dbReference>
<sequence length="131" mass="14392">MLSGSCLCNGIQYEIDGDLGQAMICHCGKCRKSNGSAFAVNAAIKVDEFRLLKGQALVGEFESTPGVFRTFCKNCGSPLYSRRPSMPDIYRLRIGTLDTDVQVKPVAHIFMGSKASWDGAHDDIPQYDERP</sequence>
<keyword evidence="7" id="KW-1185">Reference proteome</keyword>
<evidence type="ECO:0000313" key="7">
    <source>
        <dbReference type="Proteomes" id="UP001147830"/>
    </source>
</evidence>
<dbReference type="Gene3D" id="3.90.1590.10">
    <property type="entry name" value="glutathione-dependent formaldehyde- activating enzyme (gfa)"/>
    <property type="match status" value="1"/>
</dbReference>
<dbReference type="InterPro" id="IPR006913">
    <property type="entry name" value="CENP-V/GFA"/>
</dbReference>
<evidence type="ECO:0000256" key="1">
    <source>
        <dbReference type="ARBA" id="ARBA00005495"/>
    </source>
</evidence>
<accession>A0A9X2WDF2</accession>
<proteinExistence type="inferred from homology"/>
<evidence type="ECO:0000256" key="4">
    <source>
        <dbReference type="ARBA" id="ARBA00023239"/>
    </source>
</evidence>
<keyword evidence="4" id="KW-0456">Lyase</keyword>
<dbReference type="GO" id="GO:0046872">
    <property type="term" value="F:metal ion binding"/>
    <property type="evidence" value="ECO:0007669"/>
    <property type="project" value="UniProtKB-KW"/>
</dbReference>
<organism evidence="6 7">
    <name type="scientific">Thalassolituus pacificus</name>
    <dbReference type="NCBI Taxonomy" id="2975440"/>
    <lineage>
        <taxon>Bacteria</taxon>
        <taxon>Pseudomonadati</taxon>
        <taxon>Pseudomonadota</taxon>
        <taxon>Gammaproteobacteria</taxon>
        <taxon>Oceanospirillales</taxon>
        <taxon>Oceanospirillaceae</taxon>
        <taxon>Thalassolituus</taxon>
    </lineage>
</organism>
<dbReference type="Proteomes" id="UP001147830">
    <property type="component" value="Unassembled WGS sequence"/>
</dbReference>
<dbReference type="PANTHER" id="PTHR33337">
    <property type="entry name" value="GFA DOMAIN-CONTAINING PROTEIN"/>
    <property type="match status" value="1"/>
</dbReference>
<evidence type="ECO:0000256" key="2">
    <source>
        <dbReference type="ARBA" id="ARBA00022723"/>
    </source>
</evidence>
<dbReference type="AlphaFoldDB" id="A0A9X2WDF2"/>
<dbReference type="Pfam" id="PF04828">
    <property type="entry name" value="GFA"/>
    <property type="match status" value="1"/>
</dbReference>
<dbReference type="PROSITE" id="PS51891">
    <property type="entry name" value="CENP_V_GFA"/>
    <property type="match status" value="1"/>
</dbReference>
<comment type="caution">
    <text evidence="6">The sequence shown here is derived from an EMBL/GenBank/DDBJ whole genome shotgun (WGS) entry which is preliminary data.</text>
</comment>
<evidence type="ECO:0000313" key="6">
    <source>
        <dbReference type="EMBL" id="MCT7357642.1"/>
    </source>
</evidence>